<reference evidence="1 2" key="1">
    <citation type="submission" date="2015-08" db="EMBL/GenBank/DDBJ databases">
        <authorList>
            <person name="Adams C.A."/>
            <person name="Ardeshna N.S."/>
            <person name="Badithe A.V."/>
            <person name="Badrani J.H."/>
            <person name="Birkholz E.A."/>
            <person name="Butler M."/>
            <person name="Chu A."/>
            <person name="Farmer C.N."/>
            <person name="Frischer G.M."/>
            <person name="Hsieh L.Y."/>
            <person name="Jackson K.B."/>
            <person name="Kagy D.N."/>
            <person name="Kendall J.C."/>
            <person name="Lin C.Y."/>
            <person name="Morgan M.N."/>
            <person name="Nachnani R."/>
            <person name="Nadeau S.M."/>
            <person name="Parikh M."/>
            <person name="Perez M.V."/>
            <person name="Peters C.E."/>
            <person name="Pogliano J."/>
            <person name="Popescu N.I."/>
            <person name="Shiao R."/>
            <person name="Song C.L."/>
            <person name="Ting J.M."/>
            <person name="Udani D.R."/>
            <person name="Waller L.B."/>
            <person name="Wang A.Y."/>
            <person name="Wu C.E."/>
            <person name="Yang A.B."/>
            <person name="Yao J."/>
            <person name="Zhang B.H."/>
            <person name="Anders K.R."/>
            <person name="Bradley K.W."/>
            <person name="Asai D.J."/>
            <person name="Bowman C.A."/>
            <person name="Russell D.A."/>
            <person name="Pope W.H."/>
            <person name="Jacobs-Sera D."/>
            <person name="Hendrix R.W."/>
            <person name="Hatfull G.F."/>
        </authorList>
    </citation>
    <scope>NUCLEOTIDE SEQUENCE [LARGE SCALE GENOMIC DNA]</scope>
</reference>
<protein>
    <submittedName>
        <fullName evidence="1">Uncharacterized protein</fullName>
    </submittedName>
</protein>
<proteinExistence type="predicted"/>
<gene>
    <name evidence="1" type="ORF">SEA_WEISS13_82</name>
</gene>
<organism evidence="1 2">
    <name type="scientific">Mycobacterium phage Weiss13</name>
    <dbReference type="NCBI Taxonomy" id="1784843"/>
    <lineage>
        <taxon>Viruses</taxon>
        <taxon>Duplodnaviria</taxon>
        <taxon>Heunggongvirae</taxon>
        <taxon>Uroviricota</taxon>
        <taxon>Caudoviricetes</taxon>
        <taxon>Papyrusvirus</taxon>
        <taxon>Papyrusvirus send513</taxon>
    </lineage>
</organism>
<evidence type="ECO:0000313" key="2">
    <source>
        <dbReference type="Proteomes" id="UP000224265"/>
    </source>
</evidence>
<dbReference type="Proteomes" id="UP000224265">
    <property type="component" value="Segment"/>
</dbReference>
<evidence type="ECO:0000313" key="1">
    <source>
        <dbReference type="EMBL" id="AMB17296.1"/>
    </source>
</evidence>
<dbReference type="EMBL" id="KT591076">
    <property type="protein sequence ID" value="AMB17296.1"/>
    <property type="molecule type" value="Genomic_DNA"/>
</dbReference>
<accession>A0A109ZYC7</accession>
<sequence>MPDIHGRKLVSETRFHGIQETRLVISLELKVDKDVLEELPSYKRKAIAWLRDTIEEVKTPQGVLAAIEEADGVYVVDTTIQAAG</sequence>
<name>A0A109ZYC7_9CAUD</name>